<dbReference type="Pfam" id="PF07238">
    <property type="entry name" value="PilZ"/>
    <property type="match status" value="1"/>
</dbReference>
<name>A0A378I0N7_9GAMM</name>
<keyword evidence="3" id="KW-1185">Reference proteome</keyword>
<evidence type="ECO:0000313" key="2">
    <source>
        <dbReference type="EMBL" id="STX28311.1"/>
    </source>
</evidence>
<dbReference type="InterPro" id="IPR009875">
    <property type="entry name" value="PilZ_domain"/>
</dbReference>
<dbReference type="GO" id="GO:0035438">
    <property type="term" value="F:cyclic-di-GMP binding"/>
    <property type="evidence" value="ECO:0007669"/>
    <property type="project" value="InterPro"/>
</dbReference>
<reference evidence="2 3" key="1">
    <citation type="submission" date="2018-06" db="EMBL/GenBank/DDBJ databases">
        <authorList>
            <consortium name="Pathogen Informatics"/>
            <person name="Doyle S."/>
        </authorList>
    </citation>
    <scope>NUCLEOTIDE SEQUENCE [LARGE SCALE GENOMIC DNA]</scope>
    <source>
        <strain evidence="2 3">NCTC13315</strain>
    </source>
</reference>
<protein>
    <submittedName>
        <fullName evidence="2">Type IV pilus assembly PilZ</fullName>
    </submittedName>
</protein>
<feature type="domain" description="PilZ" evidence="1">
    <location>
        <begin position="102"/>
        <end position="174"/>
    </location>
</feature>
<evidence type="ECO:0000259" key="1">
    <source>
        <dbReference type="Pfam" id="PF07238"/>
    </source>
</evidence>
<dbReference type="OrthoDB" id="5567005at2"/>
<evidence type="ECO:0000313" key="3">
    <source>
        <dbReference type="Proteomes" id="UP000254968"/>
    </source>
</evidence>
<dbReference type="RefSeq" id="WP_115302071.1">
    <property type="nucleotide sequence ID" value="NZ_CAAAHO010000001.1"/>
</dbReference>
<dbReference type="EMBL" id="UGNV01000001">
    <property type="protein sequence ID" value="STX28311.1"/>
    <property type="molecule type" value="Genomic_DNA"/>
</dbReference>
<dbReference type="AlphaFoldDB" id="A0A378I0N7"/>
<organism evidence="2 3">
    <name type="scientific">Legionella beliardensis</name>
    <dbReference type="NCBI Taxonomy" id="91822"/>
    <lineage>
        <taxon>Bacteria</taxon>
        <taxon>Pseudomonadati</taxon>
        <taxon>Pseudomonadota</taxon>
        <taxon>Gammaproteobacteria</taxon>
        <taxon>Legionellales</taxon>
        <taxon>Legionellaceae</taxon>
        <taxon>Legionella</taxon>
    </lineage>
</organism>
<dbReference type="Proteomes" id="UP000254968">
    <property type="component" value="Unassembled WGS sequence"/>
</dbReference>
<proteinExistence type="predicted"/>
<gene>
    <name evidence="2" type="primary">pilZ</name>
    <name evidence="2" type="ORF">NCTC13315_00840</name>
</gene>
<dbReference type="Gene3D" id="2.40.10.220">
    <property type="entry name" value="predicted glycosyltransferase like domains"/>
    <property type="match status" value="1"/>
</dbReference>
<sequence length="184" mass="21597">MPVHERRQHFRIDDEIYFEYKIIESETYSDKSITDELLGHSGQRYLETTRYFQSLDYELSKLTQSLALKEPAIAHYLNLLNAKIDYLMRHLSIAEKTPKHKVNISLGGMAFHSKQKIKEKTLLKLIIYTKPKMIPIIVNAIVVYSQYVSNHHYRTAVQFESLTAEQEQLLSQHIMLAQVQCRLD</sequence>
<accession>A0A378I0N7</accession>